<geneLocation type="mitochondrion" evidence="2"/>
<reference evidence="2" key="1">
    <citation type="journal article" date="2015" name="Genome Biol. Evol.">
        <title>Organellar Genomes of White Spruce (Picea glauca): Assembly and Annotation.</title>
        <authorList>
            <person name="Jackman S.D."/>
            <person name="Warren R.L."/>
            <person name="Gibb E.A."/>
            <person name="Vandervalk B.P."/>
            <person name="Mohamadi H."/>
            <person name="Chu J."/>
            <person name="Raymond A."/>
            <person name="Pleasance S."/>
            <person name="Coope R."/>
            <person name="Wildung M.R."/>
            <person name="Ritland C.E."/>
            <person name="Bousquet J."/>
            <person name="Jones S.J."/>
            <person name="Bohlmann J."/>
            <person name="Birol I."/>
        </authorList>
    </citation>
    <scope>NUCLEOTIDE SEQUENCE [LARGE SCALE GENOMIC DNA]</scope>
    <source>
        <tissue evidence="2">Flushing bud</tissue>
    </source>
</reference>
<evidence type="ECO:0000256" key="1">
    <source>
        <dbReference type="SAM" id="SignalP"/>
    </source>
</evidence>
<proteinExistence type="predicted"/>
<evidence type="ECO:0000313" key="2">
    <source>
        <dbReference type="EMBL" id="KUM49547.1"/>
    </source>
</evidence>
<name>A0A101M267_PICGL</name>
<dbReference type="AlphaFoldDB" id="A0A101M267"/>
<gene>
    <name evidence="2" type="ORF">ABT39_MTgene2772</name>
</gene>
<sequence length="61" mass="6642">MRVKAGATLRFIFLPMAALCPDEPARLMIGYIRRLPASNGSEVKPNLWAGTINSESEGGHE</sequence>
<feature type="signal peptide" evidence="1">
    <location>
        <begin position="1"/>
        <end position="18"/>
    </location>
</feature>
<dbReference type="EMBL" id="LKAM01000002">
    <property type="protein sequence ID" value="KUM49547.1"/>
    <property type="molecule type" value="Genomic_DNA"/>
</dbReference>
<feature type="chain" id="PRO_5007100219" evidence="1">
    <location>
        <begin position="19"/>
        <end position="61"/>
    </location>
</feature>
<organism evidence="2">
    <name type="scientific">Picea glauca</name>
    <name type="common">White spruce</name>
    <name type="synonym">Pinus glauca</name>
    <dbReference type="NCBI Taxonomy" id="3330"/>
    <lineage>
        <taxon>Eukaryota</taxon>
        <taxon>Viridiplantae</taxon>
        <taxon>Streptophyta</taxon>
        <taxon>Embryophyta</taxon>
        <taxon>Tracheophyta</taxon>
        <taxon>Spermatophyta</taxon>
        <taxon>Pinopsida</taxon>
        <taxon>Pinidae</taxon>
        <taxon>Conifers I</taxon>
        <taxon>Pinales</taxon>
        <taxon>Pinaceae</taxon>
        <taxon>Picea</taxon>
    </lineage>
</organism>
<keyword evidence="2" id="KW-0496">Mitochondrion</keyword>
<comment type="caution">
    <text evidence="2">The sequence shown here is derived from an EMBL/GenBank/DDBJ whole genome shotgun (WGS) entry which is preliminary data.</text>
</comment>
<protein>
    <submittedName>
        <fullName evidence="2">Uncharacterized protein</fullName>
    </submittedName>
</protein>
<accession>A0A101M267</accession>
<keyword evidence="1" id="KW-0732">Signal</keyword>